<keyword evidence="4" id="KW-0472">Membrane</keyword>
<name>A0AAW4MVX6_9FIRM</name>
<evidence type="ECO:0000256" key="1">
    <source>
        <dbReference type="ARBA" id="ARBA00004401"/>
    </source>
</evidence>
<dbReference type="PANTHER" id="PTHR43390:SF1">
    <property type="entry name" value="CHLOROPLAST PROCESSING PEPTIDASE"/>
    <property type="match status" value="1"/>
</dbReference>
<evidence type="ECO:0000256" key="3">
    <source>
        <dbReference type="ARBA" id="ARBA00022801"/>
    </source>
</evidence>
<dbReference type="Proteomes" id="UP001196408">
    <property type="component" value="Unassembled WGS sequence"/>
</dbReference>
<evidence type="ECO:0000256" key="2">
    <source>
        <dbReference type="ARBA" id="ARBA00009370"/>
    </source>
</evidence>
<dbReference type="PANTHER" id="PTHR43390">
    <property type="entry name" value="SIGNAL PEPTIDASE I"/>
    <property type="match status" value="1"/>
</dbReference>
<dbReference type="PROSITE" id="PS00501">
    <property type="entry name" value="SPASE_I_1"/>
    <property type="match status" value="1"/>
</dbReference>
<dbReference type="Pfam" id="PF10502">
    <property type="entry name" value="Peptidase_S26"/>
    <property type="match status" value="1"/>
</dbReference>
<keyword evidence="4" id="KW-1133">Transmembrane helix</keyword>
<reference evidence="6 9" key="1">
    <citation type="submission" date="2021-06" db="EMBL/GenBank/DDBJ databases">
        <title>Collection of gut derived symbiotic bacterial strains cultured from healthy donors.</title>
        <authorList>
            <person name="Lin H."/>
            <person name="Littmann E."/>
            <person name="Pamer E.G."/>
        </authorList>
    </citation>
    <scope>NUCLEOTIDE SEQUENCE</scope>
    <source>
        <strain evidence="7 9">MSK.21.70</strain>
        <strain evidence="6">MSK.21.82</strain>
    </source>
</reference>
<evidence type="ECO:0000256" key="4">
    <source>
        <dbReference type="RuleBase" id="RU362042"/>
    </source>
</evidence>
<dbReference type="EC" id="3.4.21.89" evidence="4"/>
<dbReference type="Proteomes" id="UP001197492">
    <property type="component" value="Unassembled WGS sequence"/>
</dbReference>
<dbReference type="GO" id="GO:0004252">
    <property type="term" value="F:serine-type endopeptidase activity"/>
    <property type="evidence" value="ECO:0007669"/>
    <property type="project" value="InterPro"/>
</dbReference>
<evidence type="ECO:0000313" key="8">
    <source>
        <dbReference type="Proteomes" id="UP001196408"/>
    </source>
</evidence>
<dbReference type="RefSeq" id="WP_217748064.1">
    <property type="nucleotide sequence ID" value="NZ_JAHOEB010000068.1"/>
</dbReference>
<comment type="similarity">
    <text evidence="2 4">Belongs to the peptidase S26 family.</text>
</comment>
<dbReference type="GO" id="GO:0009003">
    <property type="term" value="F:signal peptidase activity"/>
    <property type="evidence" value="ECO:0007669"/>
    <property type="project" value="UniProtKB-EC"/>
</dbReference>
<dbReference type="CDD" id="cd06530">
    <property type="entry name" value="S26_SPase_I"/>
    <property type="match status" value="1"/>
</dbReference>
<proteinExistence type="inferred from homology"/>
<dbReference type="NCBIfam" id="TIGR02227">
    <property type="entry name" value="sigpep_I_bact"/>
    <property type="match status" value="1"/>
</dbReference>
<dbReference type="AlphaFoldDB" id="A0AAW4MVX6"/>
<gene>
    <name evidence="6" type="primary">lepB</name>
    <name evidence="6" type="ORF">KSV97_09050</name>
    <name evidence="7" type="ORF">KSW06_08880</name>
</gene>
<keyword evidence="4" id="KW-0812">Transmembrane</keyword>
<keyword evidence="3 4" id="KW-0378">Hydrolase</keyword>
<evidence type="ECO:0000313" key="9">
    <source>
        <dbReference type="Proteomes" id="UP001197492"/>
    </source>
</evidence>
<dbReference type="GO" id="GO:0005886">
    <property type="term" value="C:plasma membrane"/>
    <property type="evidence" value="ECO:0007669"/>
    <property type="project" value="UniProtKB-SubCell"/>
</dbReference>
<dbReference type="EMBL" id="JAHOEL010000066">
    <property type="protein sequence ID" value="MBV3393359.1"/>
    <property type="molecule type" value="Genomic_DNA"/>
</dbReference>
<dbReference type="InterPro" id="IPR019756">
    <property type="entry name" value="Pept_S26A_signal_pept_1_Ser-AS"/>
</dbReference>
<dbReference type="InterPro" id="IPR019533">
    <property type="entry name" value="Peptidase_S26"/>
</dbReference>
<dbReference type="GeneID" id="301324560"/>
<keyword evidence="4" id="KW-0645">Protease</keyword>
<dbReference type="InterPro" id="IPR000223">
    <property type="entry name" value="Pept_S26A_signal_pept_1"/>
</dbReference>
<sequence length="164" mass="18995">MKKRYIFIGLIVVCIVMFIITSFCSFFKVEGDSMNPTLVNNDVVYVRKTKSFKQGDLIAFNYNNKLLVRRVIALEGDKVNIDKNGYIFVNDKKLEENYIQSRKDNPLRDEIFPYTVSQGHIFVLGDHRTHAIDSRMRDLGAIDQNQIVGKVVLRVYPVIRFSVL</sequence>
<organism evidence="6 8">
    <name type="scientific">Catenibacterium mitsuokai</name>
    <dbReference type="NCBI Taxonomy" id="100886"/>
    <lineage>
        <taxon>Bacteria</taxon>
        <taxon>Bacillati</taxon>
        <taxon>Bacillota</taxon>
        <taxon>Erysipelotrichia</taxon>
        <taxon>Erysipelotrichales</taxon>
        <taxon>Coprobacillaceae</taxon>
        <taxon>Catenibacterium</taxon>
    </lineage>
</organism>
<keyword evidence="9" id="KW-1185">Reference proteome</keyword>
<dbReference type="EMBL" id="JAHOEF010000068">
    <property type="protein sequence ID" value="MBV3383355.1"/>
    <property type="molecule type" value="Genomic_DNA"/>
</dbReference>
<evidence type="ECO:0000313" key="7">
    <source>
        <dbReference type="EMBL" id="MBV3393359.1"/>
    </source>
</evidence>
<accession>A0AAW4MVX6</accession>
<evidence type="ECO:0000313" key="6">
    <source>
        <dbReference type="EMBL" id="MBV3383355.1"/>
    </source>
</evidence>
<protein>
    <recommendedName>
        <fullName evidence="4">Signal peptidase I</fullName>
        <ecNumber evidence="4">3.4.21.89</ecNumber>
    </recommendedName>
</protein>
<feature type="domain" description="Peptidase S26" evidence="5">
    <location>
        <begin position="4"/>
        <end position="156"/>
    </location>
</feature>
<feature type="transmembrane region" description="Helical" evidence="4">
    <location>
        <begin position="6"/>
        <end position="27"/>
    </location>
</feature>
<comment type="subcellular location">
    <subcellularLocation>
        <location evidence="1">Cell membrane</location>
        <topology evidence="1">Single-pass type II membrane protein</topology>
    </subcellularLocation>
    <subcellularLocation>
        <location evidence="4">Membrane</location>
        <topology evidence="4">Single-pass type II membrane protein</topology>
    </subcellularLocation>
</comment>
<comment type="catalytic activity">
    <reaction evidence="4">
        <text>Cleavage of hydrophobic, N-terminal signal or leader sequences from secreted and periplasmic proteins.</text>
        <dbReference type="EC" id="3.4.21.89"/>
    </reaction>
</comment>
<comment type="caution">
    <text evidence="6">The sequence shown here is derived from an EMBL/GenBank/DDBJ whole genome shotgun (WGS) entry which is preliminary data.</text>
</comment>
<dbReference type="GO" id="GO:0006465">
    <property type="term" value="P:signal peptide processing"/>
    <property type="evidence" value="ECO:0007669"/>
    <property type="project" value="InterPro"/>
</dbReference>
<evidence type="ECO:0000259" key="5">
    <source>
        <dbReference type="Pfam" id="PF10502"/>
    </source>
</evidence>